<organism evidence="1 2">
    <name type="scientific">Antarcticimicrobium sediminis</name>
    <dbReference type="NCBI Taxonomy" id="2546227"/>
    <lineage>
        <taxon>Bacteria</taxon>
        <taxon>Pseudomonadati</taxon>
        <taxon>Pseudomonadota</taxon>
        <taxon>Alphaproteobacteria</taxon>
        <taxon>Rhodobacterales</taxon>
        <taxon>Paracoccaceae</taxon>
        <taxon>Antarcticimicrobium</taxon>
    </lineage>
</organism>
<comment type="caution">
    <text evidence="1">The sequence shown here is derived from an EMBL/GenBank/DDBJ whole genome shotgun (WGS) entry which is preliminary data.</text>
</comment>
<dbReference type="EMBL" id="SMFP01000001">
    <property type="protein sequence ID" value="TDE40961.1"/>
    <property type="molecule type" value="Genomic_DNA"/>
</dbReference>
<dbReference type="RefSeq" id="WP_132826951.1">
    <property type="nucleotide sequence ID" value="NZ_SMFP01000001.1"/>
</dbReference>
<protein>
    <submittedName>
        <fullName evidence="1">Uncharacterized protein</fullName>
    </submittedName>
</protein>
<dbReference type="OrthoDB" id="7875288at2"/>
<proteinExistence type="predicted"/>
<keyword evidence="2" id="KW-1185">Reference proteome</keyword>
<dbReference type="Proteomes" id="UP000294662">
    <property type="component" value="Unassembled WGS sequence"/>
</dbReference>
<name>A0A4R5F0N9_9RHOB</name>
<gene>
    <name evidence="1" type="ORF">E1B25_01745</name>
</gene>
<evidence type="ECO:0000313" key="2">
    <source>
        <dbReference type="Proteomes" id="UP000294662"/>
    </source>
</evidence>
<reference evidence="1 2" key="1">
    <citation type="submission" date="2019-03" db="EMBL/GenBank/DDBJ databases">
        <authorList>
            <person name="Zhang S."/>
        </authorList>
    </citation>
    <scope>NUCLEOTIDE SEQUENCE [LARGE SCALE GENOMIC DNA]</scope>
    <source>
        <strain evidence="1 2">S4J41</strain>
    </source>
</reference>
<sequence length="93" mass="10121">MTEKPNLYQPGAILHEAIIGAFRASGYNFNDWCIRNGVTPSVARNATFGQSRGPNGKALLKRLIDAAGRDFVDGAYARRLSEHAAQFKGAAER</sequence>
<evidence type="ECO:0000313" key="1">
    <source>
        <dbReference type="EMBL" id="TDE40961.1"/>
    </source>
</evidence>
<dbReference type="AlphaFoldDB" id="A0A4R5F0N9"/>
<accession>A0A4R5F0N9</accession>